<reference evidence="1" key="2">
    <citation type="submission" date="2015-06" db="UniProtKB">
        <authorList>
            <consortium name="EnsemblProtists"/>
        </authorList>
    </citation>
    <scope>IDENTIFICATION</scope>
    <source>
        <strain evidence="1">Emoy2</strain>
    </source>
</reference>
<dbReference type="InParanoid" id="M4BK84"/>
<keyword evidence="2" id="KW-1185">Reference proteome</keyword>
<evidence type="ECO:0000313" key="2">
    <source>
        <dbReference type="Proteomes" id="UP000011713"/>
    </source>
</evidence>
<dbReference type="EnsemblProtists" id="HpaT806817">
    <property type="protein sequence ID" value="HpaP806817"/>
    <property type="gene ID" value="HpaG806817"/>
</dbReference>
<evidence type="ECO:0000313" key="1">
    <source>
        <dbReference type="EnsemblProtists" id="HpaP806817"/>
    </source>
</evidence>
<accession>M4BK84</accession>
<name>M4BK84_HYAAE</name>
<organism evidence="1 2">
    <name type="scientific">Hyaloperonospora arabidopsidis (strain Emoy2)</name>
    <name type="common">Downy mildew agent</name>
    <name type="synonym">Peronospora arabidopsidis</name>
    <dbReference type="NCBI Taxonomy" id="559515"/>
    <lineage>
        <taxon>Eukaryota</taxon>
        <taxon>Sar</taxon>
        <taxon>Stramenopiles</taxon>
        <taxon>Oomycota</taxon>
        <taxon>Peronosporomycetes</taxon>
        <taxon>Peronosporales</taxon>
        <taxon>Peronosporaceae</taxon>
        <taxon>Hyaloperonospora</taxon>
    </lineage>
</organism>
<protein>
    <recommendedName>
        <fullName evidence="3">RanBP2-type domain-containing protein</fullName>
    </recommendedName>
</protein>
<dbReference type="AlphaFoldDB" id="M4BK84"/>
<dbReference type="HOGENOM" id="CLU_2101637_0_0_1"/>
<dbReference type="VEuPathDB" id="FungiDB:HpaG806817"/>
<sequence length="116" mass="12720">MIQPLSDSILKPVQIERCYENHDNLKAKSDGGAAPKTGWACSTCTFYNANEATVICEACNAIRIVQCPGCKGEINYWETVLTPHVLVVVDTDLVPTCRENHITRIASVVLRAIKSS</sequence>
<evidence type="ECO:0008006" key="3">
    <source>
        <dbReference type="Google" id="ProtNLM"/>
    </source>
</evidence>
<dbReference type="EMBL" id="JH598343">
    <property type="status" value="NOT_ANNOTATED_CDS"/>
    <property type="molecule type" value="Genomic_DNA"/>
</dbReference>
<proteinExistence type="predicted"/>
<reference evidence="2" key="1">
    <citation type="journal article" date="2010" name="Science">
        <title>Signatures of adaptation to obligate biotrophy in the Hyaloperonospora arabidopsidis genome.</title>
        <authorList>
            <person name="Baxter L."/>
            <person name="Tripathy S."/>
            <person name="Ishaque N."/>
            <person name="Boot N."/>
            <person name="Cabral A."/>
            <person name="Kemen E."/>
            <person name="Thines M."/>
            <person name="Ah-Fong A."/>
            <person name="Anderson R."/>
            <person name="Badejoko W."/>
            <person name="Bittner-Eddy P."/>
            <person name="Boore J.L."/>
            <person name="Chibucos M.C."/>
            <person name="Coates M."/>
            <person name="Dehal P."/>
            <person name="Delehaunty K."/>
            <person name="Dong S."/>
            <person name="Downton P."/>
            <person name="Dumas B."/>
            <person name="Fabro G."/>
            <person name="Fronick C."/>
            <person name="Fuerstenberg S.I."/>
            <person name="Fulton L."/>
            <person name="Gaulin E."/>
            <person name="Govers F."/>
            <person name="Hughes L."/>
            <person name="Humphray S."/>
            <person name="Jiang R.H."/>
            <person name="Judelson H."/>
            <person name="Kamoun S."/>
            <person name="Kyung K."/>
            <person name="Meijer H."/>
            <person name="Minx P."/>
            <person name="Morris P."/>
            <person name="Nelson J."/>
            <person name="Phuntumart V."/>
            <person name="Qutob D."/>
            <person name="Rehmany A."/>
            <person name="Rougon-Cardoso A."/>
            <person name="Ryden P."/>
            <person name="Torto-Alalibo T."/>
            <person name="Studholme D."/>
            <person name="Wang Y."/>
            <person name="Win J."/>
            <person name="Wood J."/>
            <person name="Clifton S.W."/>
            <person name="Rogers J."/>
            <person name="Van den Ackerveken G."/>
            <person name="Jones J.D."/>
            <person name="McDowell J.M."/>
            <person name="Beynon J."/>
            <person name="Tyler B.M."/>
        </authorList>
    </citation>
    <scope>NUCLEOTIDE SEQUENCE [LARGE SCALE GENOMIC DNA]</scope>
    <source>
        <strain evidence="2">Emoy2</strain>
    </source>
</reference>
<dbReference type="Proteomes" id="UP000011713">
    <property type="component" value="Unassembled WGS sequence"/>
</dbReference>